<accession>A0ACB8WV35</accession>
<keyword evidence="2" id="KW-1185">Reference proteome</keyword>
<evidence type="ECO:0000313" key="2">
    <source>
        <dbReference type="Proteomes" id="UP000831701"/>
    </source>
</evidence>
<dbReference type="Proteomes" id="UP000831701">
    <property type="component" value="Chromosome 6"/>
</dbReference>
<protein>
    <submittedName>
        <fullName evidence="1">Uncharacterized protein</fullName>
    </submittedName>
</protein>
<dbReference type="EMBL" id="CM041536">
    <property type="protein sequence ID" value="KAI3371624.1"/>
    <property type="molecule type" value="Genomic_DNA"/>
</dbReference>
<organism evidence="1 2">
    <name type="scientific">Scortum barcoo</name>
    <name type="common">barcoo grunter</name>
    <dbReference type="NCBI Taxonomy" id="214431"/>
    <lineage>
        <taxon>Eukaryota</taxon>
        <taxon>Metazoa</taxon>
        <taxon>Chordata</taxon>
        <taxon>Craniata</taxon>
        <taxon>Vertebrata</taxon>
        <taxon>Euteleostomi</taxon>
        <taxon>Actinopterygii</taxon>
        <taxon>Neopterygii</taxon>
        <taxon>Teleostei</taxon>
        <taxon>Neoteleostei</taxon>
        <taxon>Acanthomorphata</taxon>
        <taxon>Eupercaria</taxon>
        <taxon>Centrarchiformes</taxon>
        <taxon>Terapontoidei</taxon>
        <taxon>Terapontidae</taxon>
        <taxon>Scortum</taxon>
    </lineage>
</organism>
<feature type="non-terminal residue" evidence="1">
    <location>
        <position position="452"/>
    </location>
</feature>
<gene>
    <name evidence="1" type="ORF">L3Q82_024192</name>
</gene>
<name>A0ACB8WV35_9TELE</name>
<sequence length="452" mass="50152">MKTNERSGVEDHRVPTALLPLYLSLCSPLHSHPFPLSFIPPSVPSSPSTLLSSSLFHYLLPSLPPSVSFHVVTHYSADISPSVPPSLRQALPYWCWPSPLCLGLDGTEGERGGDVPDGQTLNSRGEGRDGGMKGETRKRRGEEKREEKGEEKRKRRRRRRRERRGEPGGQNADQGTNHEASTPSVGNSSSLPLPSRSLSISSAVCSLRNENQLSGRALAFTPLRETAEGQGRRVRQREAKAGGKRHQGEGDKSERKRGRFGLRRHLQALQDCFECTDWEVFKEGTDLDGYTSSVLSYLKFCTDAVLPTNDHQGFPKSKTIAGQHSEAPTQSLTSKIIIPAGLDQYQFAYRENRSTEDAVSIALHTALTHLQLPNTYVRMLFVDFSSAFNTVIPDKLVLKLHNLGLPLIAVPLDQGLPHNLTNRPQVVRIGDWPDAEEGPTYCRRPYPPGKMD</sequence>
<proteinExistence type="predicted"/>
<comment type="caution">
    <text evidence="1">The sequence shown here is derived from an EMBL/GenBank/DDBJ whole genome shotgun (WGS) entry which is preliminary data.</text>
</comment>
<reference evidence="1" key="1">
    <citation type="submission" date="2022-04" db="EMBL/GenBank/DDBJ databases">
        <title>Jade perch genome.</title>
        <authorList>
            <person name="Chao B."/>
        </authorList>
    </citation>
    <scope>NUCLEOTIDE SEQUENCE</scope>
    <source>
        <strain evidence="1">CB-2022</strain>
    </source>
</reference>
<evidence type="ECO:0000313" key="1">
    <source>
        <dbReference type="EMBL" id="KAI3371624.1"/>
    </source>
</evidence>